<organism evidence="6 7">
    <name type="scientific">Peptoniphilus duerdenii ATCC BAA-1640</name>
    <dbReference type="NCBI Taxonomy" id="862517"/>
    <lineage>
        <taxon>Bacteria</taxon>
        <taxon>Bacillati</taxon>
        <taxon>Bacillota</taxon>
        <taxon>Tissierellia</taxon>
        <taxon>Tissierellales</taxon>
        <taxon>Peptoniphilaceae</taxon>
        <taxon>Peptoniphilus</taxon>
    </lineage>
</organism>
<dbReference type="GO" id="GO:0003677">
    <property type="term" value="F:DNA binding"/>
    <property type="evidence" value="ECO:0007669"/>
    <property type="project" value="UniProtKB-KW"/>
</dbReference>
<protein>
    <submittedName>
        <fullName evidence="6">RNA polymerase sigma factor, sigma-70 family</fullName>
    </submittedName>
</protein>
<dbReference type="HOGENOM" id="CLU_1553021_0_0_9"/>
<proteinExistence type="predicted"/>
<dbReference type="EMBL" id="AEEH01000019">
    <property type="protein sequence ID" value="EFM25913.1"/>
    <property type="molecule type" value="Genomic_DNA"/>
</dbReference>
<dbReference type="Gene3D" id="1.20.140.160">
    <property type="match status" value="1"/>
</dbReference>
<accession>E0NJW8</accession>
<reference evidence="6 7" key="1">
    <citation type="submission" date="2010-07" db="EMBL/GenBank/DDBJ databases">
        <authorList>
            <person name="Muzny D."/>
            <person name="Qin X."/>
            <person name="Deng J."/>
            <person name="Jiang H."/>
            <person name="Liu Y."/>
            <person name="Qu J."/>
            <person name="Song X.-Z."/>
            <person name="Zhang L."/>
            <person name="Thornton R."/>
            <person name="Coyle M."/>
            <person name="Francisco L."/>
            <person name="Jackson L."/>
            <person name="Javaid M."/>
            <person name="Korchina V."/>
            <person name="Kovar C."/>
            <person name="Mata R."/>
            <person name="Mathew T."/>
            <person name="Ngo R."/>
            <person name="Nguyen L."/>
            <person name="Nguyen N."/>
            <person name="Okwuonu G."/>
            <person name="Ongeri F."/>
            <person name="Pham C."/>
            <person name="Simmons D."/>
            <person name="Wilczek-Boney K."/>
            <person name="Hale W."/>
            <person name="Jakkamsetti A."/>
            <person name="Pham P."/>
            <person name="Ruth R."/>
            <person name="San Lucas F."/>
            <person name="Warren J."/>
            <person name="Zhang J."/>
            <person name="Zhao Z."/>
            <person name="Zhou C."/>
            <person name="Zhu D."/>
            <person name="Lee S."/>
            <person name="Bess C."/>
            <person name="Blankenburg K."/>
            <person name="Forbes L."/>
            <person name="Fu Q."/>
            <person name="Gubbala S."/>
            <person name="Hirani K."/>
            <person name="Jayaseelan J.C."/>
            <person name="Lara F."/>
            <person name="Munidasa M."/>
            <person name="Palculict T."/>
            <person name="Patil S."/>
            <person name="Pu L.-L."/>
            <person name="Saada N."/>
            <person name="Tang L."/>
            <person name="Weissenberger G."/>
            <person name="Zhu Y."/>
            <person name="Hemphill L."/>
            <person name="Shang Y."/>
            <person name="Youmans B."/>
            <person name="Ayvaz T."/>
            <person name="Ross M."/>
            <person name="Santibanez J."/>
            <person name="Aqrawi P."/>
            <person name="Gross S."/>
            <person name="Joshi V."/>
            <person name="Fowler G."/>
            <person name="Nazareth L."/>
            <person name="Reid J."/>
            <person name="Worley K."/>
            <person name="Petrosino J."/>
            <person name="Highlander S."/>
            <person name="Gibbs R."/>
        </authorList>
    </citation>
    <scope>NUCLEOTIDE SEQUENCE [LARGE SCALE GENOMIC DNA]</scope>
    <source>
        <strain evidence="6 7">ATCC BAA-1640</strain>
    </source>
</reference>
<dbReference type="GO" id="GO:0016987">
    <property type="term" value="F:sigma factor activity"/>
    <property type="evidence" value="ECO:0007669"/>
    <property type="project" value="UniProtKB-KW"/>
</dbReference>
<evidence type="ECO:0000313" key="7">
    <source>
        <dbReference type="Proteomes" id="UP000003280"/>
    </source>
</evidence>
<dbReference type="AlphaFoldDB" id="E0NJW8"/>
<dbReference type="Proteomes" id="UP000003280">
    <property type="component" value="Unassembled WGS sequence"/>
</dbReference>
<sequence>MAKKRYLEINGKEIQVSEEVYKAYMKPIWREKKRIQRAYKNLEELQDKERIKTATEKNGNYVQARSLETGFVETKEYGLPLSLDVAEEEYDFEVTSVQNIEDIVTYKLLEEAFLEVISEFSERDKSVLKLIFLYEMKEREVAEVVGISQKTVNNIKNKHLPKIQEKLRPWKNNYSKTN</sequence>
<dbReference type="RefSeq" id="WP_008901282.1">
    <property type="nucleotide sequence ID" value="NZ_GL397071.1"/>
</dbReference>
<keyword evidence="7" id="KW-1185">Reference proteome</keyword>
<gene>
    <name evidence="6" type="ORF">HMPREF9225_0457</name>
</gene>
<keyword evidence="4" id="KW-0804">Transcription</keyword>
<evidence type="ECO:0000313" key="6">
    <source>
        <dbReference type="EMBL" id="EFM25913.1"/>
    </source>
</evidence>
<evidence type="ECO:0000259" key="5">
    <source>
        <dbReference type="Pfam" id="PF08281"/>
    </source>
</evidence>
<evidence type="ECO:0000256" key="3">
    <source>
        <dbReference type="ARBA" id="ARBA00023125"/>
    </source>
</evidence>
<dbReference type="NCBIfam" id="TIGR02937">
    <property type="entry name" value="sigma70-ECF"/>
    <property type="match status" value="1"/>
</dbReference>
<dbReference type="InterPro" id="IPR014284">
    <property type="entry name" value="RNA_pol_sigma-70_dom"/>
</dbReference>
<dbReference type="STRING" id="862517.HMPREF9225_0457"/>
<dbReference type="eggNOG" id="COG1595">
    <property type="taxonomic scope" value="Bacteria"/>
</dbReference>
<dbReference type="PANTHER" id="PTHR30385:SF4">
    <property type="entry name" value="RNA POLYMERASE SIGMA-E FACTOR"/>
    <property type="match status" value="1"/>
</dbReference>
<keyword evidence="2" id="KW-0731">Sigma factor</keyword>
<name>E0NJW8_9FIRM</name>
<evidence type="ECO:0000256" key="2">
    <source>
        <dbReference type="ARBA" id="ARBA00023082"/>
    </source>
</evidence>
<feature type="domain" description="RNA polymerase sigma factor 70 region 4 type 2" evidence="5">
    <location>
        <begin position="111"/>
        <end position="154"/>
    </location>
</feature>
<dbReference type="OrthoDB" id="2043637at2"/>
<keyword evidence="1" id="KW-0805">Transcription regulation</keyword>
<evidence type="ECO:0000256" key="4">
    <source>
        <dbReference type="ARBA" id="ARBA00023163"/>
    </source>
</evidence>
<dbReference type="SUPFAM" id="SSF88659">
    <property type="entry name" value="Sigma3 and sigma4 domains of RNA polymerase sigma factors"/>
    <property type="match status" value="1"/>
</dbReference>
<evidence type="ECO:0000256" key="1">
    <source>
        <dbReference type="ARBA" id="ARBA00023015"/>
    </source>
</evidence>
<dbReference type="PANTHER" id="PTHR30385">
    <property type="entry name" value="SIGMA FACTOR F FLAGELLAR"/>
    <property type="match status" value="1"/>
</dbReference>
<comment type="caution">
    <text evidence="6">The sequence shown here is derived from an EMBL/GenBank/DDBJ whole genome shotgun (WGS) entry which is preliminary data.</text>
</comment>
<keyword evidence="3" id="KW-0238">DNA-binding</keyword>
<dbReference type="GO" id="GO:0006352">
    <property type="term" value="P:DNA-templated transcription initiation"/>
    <property type="evidence" value="ECO:0007669"/>
    <property type="project" value="InterPro"/>
</dbReference>
<dbReference type="Pfam" id="PF08281">
    <property type="entry name" value="Sigma70_r4_2"/>
    <property type="match status" value="1"/>
</dbReference>
<dbReference type="InterPro" id="IPR013249">
    <property type="entry name" value="RNA_pol_sigma70_r4_t2"/>
</dbReference>
<dbReference type="InterPro" id="IPR013324">
    <property type="entry name" value="RNA_pol_sigma_r3/r4-like"/>
</dbReference>